<reference evidence="1 2" key="1">
    <citation type="journal article" date="2018" name="Front. Plant Sci.">
        <title>Red Clover (Trifolium pratense) and Zigzag Clover (T. medium) - A Picture of Genomic Similarities and Differences.</title>
        <authorList>
            <person name="Dluhosova J."/>
            <person name="Istvanek J."/>
            <person name="Nedelnik J."/>
            <person name="Repkova J."/>
        </authorList>
    </citation>
    <scope>NUCLEOTIDE SEQUENCE [LARGE SCALE GENOMIC DNA]</scope>
    <source>
        <strain evidence="2">cv. 10/8</strain>
        <tissue evidence="1">Leaf</tissue>
    </source>
</reference>
<sequence length="104" mass="11939">MSRCHAIYAIMKEEPISVGGLIARSIKTMCKEMRLRHPWTLFGRKFFLIAQKAIDKAYEAYVAAAPPPPPPPLDYQHQFPPHIPKHQHYSDFELGMAVTQYNTT</sequence>
<evidence type="ECO:0000313" key="2">
    <source>
        <dbReference type="Proteomes" id="UP000265520"/>
    </source>
</evidence>
<dbReference type="AlphaFoldDB" id="A0A392N8C3"/>
<evidence type="ECO:0000313" key="1">
    <source>
        <dbReference type="EMBL" id="MCH95823.1"/>
    </source>
</evidence>
<proteinExistence type="predicted"/>
<organism evidence="1 2">
    <name type="scientific">Trifolium medium</name>
    <dbReference type="NCBI Taxonomy" id="97028"/>
    <lineage>
        <taxon>Eukaryota</taxon>
        <taxon>Viridiplantae</taxon>
        <taxon>Streptophyta</taxon>
        <taxon>Embryophyta</taxon>
        <taxon>Tracheophyta</taxon>
        <taxon>Spermatophyta</taxon>
        <taxon>Magnoliopsida</taxon>
        <taxon>eudicotyledons</taxon>
        <taxon>Gunneridae</taxon>
        <taxon>Pentapetalae</taxon>
        <taxon>rosids</taxon>
        <taxon>fabids</taxon>
        <taxon>Fabales</taxon>
        <taxon>Fabaceae</taxon>
        <taxon>Papilionoideae</taxon>
        <taxon>50 kb inversion clade</taxon>
        <taxon>NPAAA clade</taxon>
        <taxon>Hologalegina</taxon>
        <taxon>IRL clade</taxon>
        <taxon>Trifolieae</taxon>
        <taxon>Trifolium</taxon>
    </lineage>
</organism>
<dbReference type="Proteomes" id="UP000265520">
    <property type="component" value="Unassembled WGS sequence"/>
</dbReference>
<keyword evidence="2" id="KW-1185">Reference proteome</keyword>
<protein>
    <submittedName>
        <fullName evidence="1">Uncharacterized protein</fullName>
    </submittedName>
</protein>
<comment type="caution">
    <text evidence="1">The sequence shown here is derived from an EMBL/GenBank/DDBJ whole genome shotgun (WGS) entry which is preliminary data.</text>
</comment>
<dbReference type="EMBL" id="LXQA010030769">
    <property type="protein sequence ID" value="MCH95823.1"/>
    <property type="molecule type" value="Genomic_DNA"/>
</dbReference>
<name>A0A392N8C3_9FABA</name>
<accession>A0A392N8C3</accession>